<evidence type="ECO:0000256" key="3">
    <source>
        <dbReference type="ARBA" id="ARBA00022730"/>
    </source>
</evidence>
<keyword evidence="12" id="KW-1185">Reference proteome</keyword>
<name>A0A830GWW7_9CREN</name>
<keyword evidence="2 7" id="KW-0820">tRNA-binding</keyword>
<dbReference type="OrthoDB" id="372044at2157"/>
<dbReference type="GO" id="GO:0006412">
    <property type="term" value="P:translation"/>
    <property type="evidence" value="ECO:0007669"/>
    <property type="project" value="UniProtKB-UniRule"/>
</dbReference>
<organism evidence="11 12">
    <name type="scientific">Thermocladium modestius</name>
    <dbReference type="NCBI Taxonomy" id="62609"/>
    <lineage>
        <taxon>Archaea</taxon>
        <taxon>Thermoproteota</taxon>
        <taxon>Thermoprotei</taxon>
        <taxon>Thermoproteales</taxon>
        <taxon>Thermoproteaceae</taxon>
        <taxon>Thermocladium</taxon>
    </lineage>
</organism>
<proteinExistence type="inferred from homology"/>
<dbReference type="InterPro" id="IPR002132">
    <property type="entry name" value="Ribosomal_uL5"/>
</dbReference>
<comment type="similarity">
    <text evidence="1 7 8">Belongs to the universal ribosomal protein uL5 family.</text>
</comment>
<evidence type="ECO:0000259" key="10">
    <source>
        <dbReference type="Pfam" id="PF00673"/>
    </source>
</evidence>
<evidence type="ECO:0000256" key="7">
    <source>
        <dbReference type="HAMAP-Rule" id="MF_01333"/>
    </source>
</evidence>
<evidence type="ECO:0000256" key="1">
    <source>
        <dbReference type="ARBA" id="ARBA00008553"/>
    </source>
</evidence>
<comment type="subunit">
    <text evidence="7">Part of the 50S ribosomal subunit; contacts the 5S rRNA and probably tRNA. Forms a bridge to the 30S subunit in the 70S ribosome.</text>
</comment>
<dbReference type="RefSeq" id="WP_188597153.1">
    <property type="nucleotide sequence ID" value="NZ_BMNL01000004.1"/>
</dbReference>
<dbReference type="Gene3D" id="3.30.1440.10">
    <property type="match status" value="1"/>
</dbReference>
<dbReference type="AlphaFoldDB" id="A0A830GWW7"/>
<feature type="domain" description="Large ribosomal subunit protein uL5 N-terminal" evidence="9">
    <location>
        <begin position="30"/>
        <end position="83"/>
    </location>
</feature>
<feature type="domain" description="Large ribosomal subunit protein uL5 C-terminal" evidence="10">
    <location>
        <begin position="88"/>
        <end position="186"/>
    </location>
</feature>
<dbReference type="Proteomes" id="UP000610960">
    <property type="component" value="Unassembled WGS sequence"/>
</dbReference>
<dbReference type="EMBL" id="BMNL01000004">
    <property type="protein sequence ID" value="GGP22537.1"/>
    <property type="molecule type" value="Genomic_DNA"/>
</dbReference>
<keyword evidence="6 7" id="KW-0687">Ribonucleoprotein</keyword>
<dbReference type="Pfam" id="PF00673">
    <property type="entry name" value="Ribosomal_L5_C"/>
    <property type="match status" value="1"/>
</dbReference>
<protein>
    <recommendedName>
        <fullName evidence="7">Large ribosomal subunit protein uL5</fullName>
    </recommendedName>
</protein>
<evidence type="ECO:0000313" key="11">
    <source>
        <dbReference type="EMBL" id="GGP22537.1"/>
    </source>
</evidence>
<dbReference type="GO" id="GO:0005840">
    <property type="term" value="C:ribosome"/>
    <property type="evidence" value="ECO:0007669"/>
    <property type="project" value="UniProtKB-KW"/>
</dbReference>
<dbReference type="NCBIfam" id="NF003258">
    <property type="entry name" value="PRK04219.1"/>
    <property type="match status" value="1"/>
</dbReference>
<dbReference type="Pfam" id="PF00281">
    <property type="entry name" value="Ribosomal_L5"/>
    <property type="match status" value="1"/>
</dbReference>
<reference evidence="11" key="1">
    <citation type="journal article" date="2014" name="Int. J. Syst. Evol. Microbiol.">
        <title>Complete genome sequence of Corynebacterium casei LMG S-19264T (=DSM 44701T), isolated from a smear-ripened cheese.</title>
        <authorList>
            <consortium name="US DOE Joint Genome Institute (JGI-PGF)"/>
            <person name="Walter F."/>
            <person name="Albersmeier A."/>
            <person name="Kalinowski J."/>
            <person name="Ruckert C."/>
        </authorList>
    </citation>
    <scope>NUCLEOTIDE SEQUENCE</scope>
    <source>
        <strain evidence="11">JCM 10088</strain>
    </source>
</reference>
<dbReference type="GO" id="GO:0003735">
    <property type="term" value="F:structural constituent of ribosome"/>
    <property type="evidence" value="ECO:0007669"/>
    <property type="project" value="InterPro"/>
</dbReference>
<sequence length="196" mass="22243">MPAVDVASLDLKSLTPEAIDWRKFVLPADNPMRAIRIDKVVVNMGVGQSGEKLEKAANVLKELTGQDPSYRKAKRSIKDFGIRKGEYIGVAVTLRRERAIWFLLRSLAVVDFTLKRSSFDNFGNVSFGIAEHILMPGARYDPAVGIWGFTVTTVLARPGMRIQHRRRMKREVGRRQRVNREEAMKFFSDVIGVRII</sequence>
<dbReference type="GO" id="GO:0000049">
    <property type="term" value="F:tRNA binding"/>
    <property type="evidence" value="ECO:0007669"/>
    <property type="project" value="UniProtKB-UniRule"/>
</dbReference>
<evidence type="ECO:0000256" key="2">
    <source>
        <dbReference type="ARBA" id="ARBA00022555"/>
    </source>
</evidence>
<keyword evidence="4 7" id="KW-0694">RNA-binding</keyword>
<dbReference type="FunFam" id="3.30.1440.10:FF:000002">
    <property type="entry name" value="60S ribosomal protein L11"/>
    <property type="match status" value="1"/>
</dbReference>
<dbReference type="InterPro" id="IPR057266">
    <property type="entry name" value="Ribosomal_uL5_euk/arc-type"/>
</dbReference>
<comment type="function">
    <text evidence="7">This is 1 of the proteins that bind and probably mediate the attachment of the 5S RNA into the large ribosomal subunit, where it forms part of the central protuberance. In the 70S ribosome it contacts protein S13 of the 30S subunit (bridge B1b), connecting the 2 subunits; this bridge is implicated in subunit movement. May contact the P site tRNA; the 5S rRNA and some of its associated proteins might help stabilize positioning of ribosome-bound tRNAs.</text>
</comment>
<dbReference type="InterPro" id="IPR031309">
    <property type="entry name" value="Ribosomal_uL5_C"/>
</dbReference>
<evidence type="ECO:0000256" key="4">
    <source>
        <dbReference type="ARBA" id="ARBA00022884"/>
    </source>
</evidence>
<dbReference type="HAMAP" id="MF_01333_A">
    <property type="entry name" value="Ribosomal_uL5_A"/>
    <property type="match status" value="1"/>
</dbReference>
<accession>A0A830GWW7</accession>
<dbReference type="GO" id="GO:0019843">
    <property type="term" value="F:rRNA binding"/>
    <property type="evidence" value="ECO:0007669"/>
    <property type="project" value="UniProtKB-UniRule"/>
</dbReference>
<reference evidence="11" key="2">
    <citation type="submission" date="2020-09" db="EMBL/GenBank/DDBJ databases">
        <authorList>
            <person name="Sun Q."/>
            <person name="Ohkuma M."/>
        </authorList>
    </citation>
    <scope>NUCLEOTIDE SEQUENCE</scope>
    <source>
        <strain evidence="11">JCM 10088</strain>
    </source>
</reference>
<gene>
    <name evidence="7" type="primary">rpl5</name>
    <name evidence="11" type="ORF">GCM10007981_19000</name>
</gene>
<evidence type="ECO:0000256" key="5">
    <source>
        <dbReference type="ARBA" id="ARBA00022980"/>
    </source>
</evidence>
<comment type="caution">
    <text evidence="11">The sequence shown here is derived from an EMBL/GenBank/DDBJ whole genome shotgun (WGS) entry which is preliminary data.</text>
</comment>
<dbReference type="InterPro" id="IPR022804">
    <property type="entry name" value="Ribosomal_uL5_arc"/>
</dbReference>
<dbReference type="PIRSF" id="PIRSF002161">
    <property type="entry name" value="Ribosomal_L5"/>
    <property type="match status" value="1"/>
</dbReference>
<evidence type="ECO:0000259" key="9">
    <source>
        <dbReference type="Pfam" id="PF00281"/>
    </source>
</evidence>
<evidence type="ECO:0000313" key="12">
    <source>
        <dbReference type="Proteomes" id="UP000610960"/>
    </source>
</evidence>
<dbReference type="PANTHER" id="PTHR11994">
    <property type="entry name" value="60S RIBOSOMAL PROTEIN L11-RELATED"/>
    <property type="match status" value="1"/>
</dbReference>
<dbReference type="InterPro" id="IPR031310">
    <property type="entry name" value="Ribosomal_uL5_N"/>
</dbReference>
<keyword evidence="5 7" id="KW-0689">Ribosomal protein</keyword>
<keyword evidence="3 7" id="KW-0699">rRNA-binding</keyword>
<dbReference type="SUPFAM" id="SSF55282">
    <property type="entry name" value="RL5-like"/>
    <property type="match status" value="1"/>
</dbReference>
<dbReference type="GO" id="GO:1990904">
    <property type="term" value="C:ribonucleoprotein complex"/>
    <property type="evidence" value="ECO:0007669"/>
    <property type="project" value="UniProtKB-KW"/>
</dbReference>
<evidence type="ECO:0000256" key="6">
    <source>
        <dbReference type="ARBA" id="ARBA00023274"/>
    </source>
</evidence>
<dbReference type="InterPro" id="IPR022803">
    <property type="entry name" value="Ribosomal_uL5_dom_sf"/>
</dbReference>
<evidence type="ECO:0000256" key="8">
    <source>
        <dbReference type="RuleBase" id="RU003930"/>
    </source>
</evidence>